<dbReference type="PROSITE" id="PS50802">
    <property type="entry name" value="OTU"/>
    <property type="match status" value="1"/>
</dbReference>
<evidence type="ECO:0000313" key="3">
    <source>
        <dbReference type="EMBL" id="CAD9421955.1"/>
    </source>
</evidence>
<dbReference type="EMBL" id="HBGS01027230">
    <property type="protein sequence ID" value="CAD9421955.1"/>
    <property type="molecule type" value="Transcribed_RNA"/>
</dbReference>
<dbReference type="AlphaFoldDB" id="A0A7S2G0Y1"/>
<proteinExistence type="predicted"/>
<reference evidence="3" key="1">
    <citation type="submission" date="2021-01" db="EMBL/GenBank/DDBJ databases">
        <authorList>
            <person name="Corre E."/>
            <person name="Pelletier E."/>
            <person name="Niang G."/>
            <person name="Scheremetjew M."/>
            <person name="Finn R."/>
            <person name="Kale V."/>
            <person name="Holt S."/>
            <person name="Cochrane G."/>
            <person name="Meng A."/>
            <person name="Brown T."/>
            <person name="Cohen L."/>
        </authorList>
    </citation>
    <scope>NUCLEOTIDE SEQUENCE</scope>
    <source>
        <strain evidence="3">CCMP1381</strain>
    </source>
</reference>
<sequence>MMFGRSKTISCISPVPQKAKPNAQHEDSDLNEALAISLEDLEAQDRDLQKGLANIVKSDPNSVEIAKAMDQFQAALSLYSGHIAEIGYAKADGDCAPHSITQLLGSLGADACVKLRIDITELIATDSTKRYESLVDMSKNESWDKRMVRMRS</sequence>
<feature type="domain" description="OTU" evidence="2">
    <location>
        <begin position="84"/>
        <end position="152"/>
    </location>
</feature>
<dbReference type="InterPro" id="IPR003323">
    <property type="entry name" value="OTU_dom"/>
</dbReference>
<feature type="region of interest" description="Disordered" evidence="1">
    <location>
        <begin position="1"/>
        <end position="26"/>
    </location>
</feature>
<evidence type="ECO:0000259" key="2">
    <source>
        <dbReference type="PROSITE" id="PS50802"/>
    </source>
</evidence>
<protein>
    <recommendedName>
        <fullName evidence="2">OTU domain-containing protein</fullName>
    </recommendedName>
</protein>
<accession>A0A7S2G0Y1</accession>
<name>A0A7S2G0Y1_9STRA</name>
<evidence type="ECO:0000256" key="1">
    <source>
        <dbReference type="SAM" id="MobiDB-lite"/>
    </source>
</evidence>
<gene>
    <name evidence="3" type="ORF">DSPE1174_LOCUS13811</name>
</gene>
<organism evidence="3">
    <name type="scientific">Octactis speculum</name>
    <dbReference type="NCBI Taxonomy" id="3111310"/>
    <lineage>
        <taxon>Eukaryota</taxon>
        <taxon>Sar</taxon>
        <taxon>Stramenopiles</taxon>
        <taxon>Ochrophyta</taxon>
        <taxon>Dictyochophyceae</taxon>
        <taxon>Dictyochales</taxon>
        <taxon>Dictyochaceae</taxon>
        <taxon>Octactis</taxon>
    </lineage>
</organism>